<evidence type="ECO:0000256" key="1">
    <source>
        <dbReference type="ARBA" id="ARBA00022527"/>
    </source>
</evidence>
<gene>
    <name evidence="12" type="primary">WBGene00281128</name>
</gene>
<evidence type="ECO:0000256" key="5">
    <source>
        <dbReference type="ARBA" id="ARBA00022777"/>
    </source>
</evidence>
<dbReference type="GO" id="GO:0007254">
    <property type="term" value="P:JNK cascade"/>
    <property type="evidence" value="ECO:0000318"/>
    <property type="project" value="GO_Central"/>
</dbReference>
<evidence type="ECO:0000256" key="4">
    <source>
        <dbReference type="ARBA" id="ARBA00022741"/>
    </source>
</evidence>
<keyword evidence="2" id="KW-0597">Phosphoprotein</keyword>
<dbReference type="Gene3D" id="1.10.510.10">
    <property type="entry name" value="Transferase(Phosphotransferase) domain 1"/>
    <property type="match status" value="1"/>
</dbReference>
<reference evidence="13" key="1">
    <citation type="journal article" date="2008" name="Nat. Genet.">
        <title>The Pristionchus pacificus genome provides a unique perspective on nematode lifestyle and parasitism.</title>
        <authorList>
            <person name="Dieterich C."/>
            <person name="Clifton S.W."/>
            <person name="Schuster L.N."/>
            <person name="Chinwalla A."/>
            <person name="Delehaunty K."/>
            <person name="Dinkelacker I."/>
            <person name="Fulton L."/>
            <person name="Fulton R."/>
            <person name="Godfrey J."/>
            <person name="Minx P."/>
            <person name="Mitreva M."/>
            <person name="Roeseler W."/>
            <person name="Tian H."/>
            <person name="Witte H."/>
            <person name="Yang S.P."/>
            <person name="Wilson R.K."/>
            <person name="Sommer R.J."/>
        </authorList>
    </citation>
    <scope>NUCLEOTIDE SEQUENCE [LARGE SCALE GENOMIC DNA]</scope>
    <source>
        <strain evidence="13">PS312</strain>
    </source>
</reference>
<evidence type="ECO:0000259" key="11">
    <source>
        <dbReference type="PROSITE" id="PS50011"/>
    </source>
</evidence>
<proteinExistence type="predicted"/>
<keyword evidence="1" id="KW-0723">Serine/threonine-protein kinase</keyword>
<reference evidence="12" key="2">
    <citation type="submission" date="2022-06" db="UniProtKB">
        <authorList>
            <consortium name="EnsemblMetazoa"/>
        </authorList>
    </citation>
    <scope>IDENTIFICATION</scope>
    <source>
        <strain evidence="12">PS312</strain>
    </source>
</reference>
<dbReference type="GO" id="GO:0004713">
    <property type="term" value="F:protein tyrosine kinase activity"/>
    <property type="evidence" value="ECO:0007669"/>
    <property type="project" value="UniProtKB-KW"/>
</dbReference>
<dbReference type="EnsemblMetazoa" id="PPA42759.1">
    <property type="protein sequence ID" value="PPA42759.1"/>
    <property type="gene ID" value="WBGene00281128"/>
</dbReference>
<organism evidence="12 13">
    <name type="scientific">Pristionchus pacificus</name>
    <name type="common">Parasitic nematode worm</name>
    <dbReference type="NCBI Taxonomy" id="54126"/>
    <lineage>
        <taxon>Eukaryota</taxon>
        <taxon>Metazoa</taxon>
        <taxon>Ecdysozoa</taxon>
        <taxon>Nematoda</taxon>
        <taxon>Chromadorea</taxon>
        <taxon>Rhabditida</taxon>
        <taxon>Rhabditina</taxon>
        <taxon>Diplogasteromorpha</taxon>
        <taxon>Diplogasteroidea</taxon>
        <taxon>Neodiplogasteridae</taxon>
        <taxon>Pristionchus</taxon>
    </lineage>
</organism>
<evidence type="ECO:0000256" key="9">
    <source>
        <dbReference type="ARBA" id="ARBA00049299"/>
    </source>
</evidence>
<evidence type="ECO:0000313" key="13">
    <source>
        <dbReference type="Proteomes" id="UP000005239"/>
    </source>
</evidence>
<dbReference type="Proteomes" id="UP000005239">
    <property type="component" value="Unassembled WGS sequence"/>
</dbReference>
<keyword evidence="4" id="KW-0547">Nucleotide-binding</keyword>
<dbReference type="InterPro" id="IPR000719">
    <property type="entry name" value="Prot_kinase_dom"/>
</dbReference>
<keyword evidence="13" id="KW-1185">Reference proteome</keyword>
<dbReference type="SMART" id="SM00220">
    <property type="entry name" value="S_TKc"/>
    <property type="match status" value="1"/>
</dbReference>
<dbReference type="SUPFAM" id="SSF56112">
    <property type="entry name" value="Protein kinase-like (PK-like)"/>
    <property type="match status" value="1"/>
</dbReference>
<keyword evidence="3" id="KW-0808">Transferase</keyword>
<evidence type="ECO:0000256" key="3">
    <source>
        <dbReference type="ARBA" id="ARBA00022679"/>
    </source>
</evidence>
<sequence>GIVRFDDGLLLKCSQYDIQFKYADHLHYGSFGDLVTRAVHTTTKRNIAVKIIQKMETARAIQHENIVRLHGFVIEEMTCYMVMERMEASLCEAMNIIHSNHILKHEISEIENFLGSMTVDVVLAPKQILIGNDGKVKVAVSAAFPNGGVPPIRYSSPEHVESNHVNDYSKTGVWGLGIILIEAASGKYPYSGSIDFVVADQIVDPNQQPHLGGKFSLEMSDFVDACLLHSVQARKTKFYREHMQRVDRFESVKALLHRVQHYLEELRRE</sequence>
<accession>A0A2A6BH58</accession>
<dbReference type="InterPro" id="IPR052468">
    <property type="entry name" value="Dual_spec_MAPK_kinase"/>
</dbReference>
<protein>
    <submittedName>
        <fullName evidence="12">Protein kinase domain-containing protein</fullName>
    </submittedName>
</protein>
<dbReference type="InterPro" id="IPR011009">
    <property type="entry name" value="Kinase-like_dom_sf"/>
</dbReference>
<comment type="catalytic activity">
    <reaction evidence="8">
        <text>L-seryl-[protein] + ATP = O-phospho-L-seryl-[protein] + ADP + H(+)</text>
        <dbReference type="Rhea" id="RHEA:17989"/>
        <dbReference type="Rhea" id="RHEA-COMP:9863"/>
        <dbReference type="Rhea" id="RHEA-COMP:11604"/>
        <dbReference type="ChEBI" id="CHEBI:15378"/>
        <dbReference type="ChEBI" id="CHEBI:29999"/>
        <dbReference type="ChEBI" id="CHEBI:30616"/>
        <dbReference type="ChEBI" id="CHEBI:83421"/>
        <dbReference type="ChEBI" id="CHEBI:456216"/>
        <dbReference type="EC" id="2.7.12.2"/>
    </reaction>
</comment>
<evidence type="ECO:0000256" key="7">
    <source>
        <dbReference type="ARBA" id="ARBA00023137"/>
    </source>
</evidence>
<feature type="domain" description="Protein kinase" evidence="11">
    <location>
        <begin position="1"/>
        <end position="246"/>
    </location>
</feature>
<accession>A0A8R1YYT6</accession>
<keyword evidence="6" id="KW-0067">ATP-binding</keyword>
<evidence type="ECO:0000256" key="10">
    <source>
        <dbReference type="ARBA" id="ARBA00051693"/>
    </source>
</evidence>
<name>A0A2A6BH58_PRIPA</name>
<evidence type="ECO:0000256" key="8">
    <source>
        <dbReference type="ARBA" id="ARBA00049014"/>
    </source>
</evidence>
<dbReference type="Gene3D" id="3.30.200.20">
    <property type="entry name" value="Phosphorylase Kinase, domain 1"/>
    <property type="match status" value="1"/>
</dbReference>
<dbReference type="GO" id="GO:0004674">
    <property type="term" value="F:protein serine/threonine kinase activity"/>
    <property type="evidence" value="ECO:0007669"/>
    <property type="project" value="UniProtKB-KW"/>
</dbReference>
<dbReference type="AlphaFoldDB" id="A0A2A6BH58"/>
<evidence type="ECO:0000313" key="12">
    <source>
        <dbReference type="EnsemblMetazoa" id="PPA42759.1"/>
    </source>
</evidence>
<keyword evidence="7" id="KW-0829">Tyrosine-protein kinase</keyword>
<dbReference type="PANTHER" id="PTHR47238">
    <property type="entry name" value="MITOGEN-ACTIVATED PROTEIN KINASE KINASE 5"/>
    <property type="match status" value="1"/>
</dbReference>
<dbReference type="PROSITE" id="PS50011">
    <property type="entry name" value="PROTEIN_KINASE_DOM"/>
    <property type="match status" value="1"/>
</dbReference>
<dbReference type="PANTHER" id="PTHR47238:SF4">
    <property type="entry name" value="MITOGEN-ACTIVATED PROTEIN KINASE KINASE 5"/>
    <property type="match status" value="1"/>
</dbReference>
<dbReference type="GO" id="GO:0004708">
    <property type="term" value="F:MAP kinase kinase activity"/>
    <property type="evidence" value="ECO:0007669"/>
    <property type="project" value="UniProtKB-EC"/>
</dbReference>
<comment type="catalytic activity">
    <reaction evidence="9">
        <text>L-threonyl-[protein] + ATP = O-phospho-L-threonyl-[protein] + ADP + H(+)</text>
        <dbReference type="Rhea" id="RHEA:46608"/>
        <dbReference type="Rhea" id="RHEA-COMP:11060"/>
        <dbReference type="Rhea" id="RHEA-COMP:11605"/>
        <dbReference type="ChEBI" id="CHEBI:15378"/>
        <dbReference type="ChEBI" id="CHEBI:30013"/>
        <dbReference type="ChEBI" id="CHEBI:30616"/>
        <dbReference type="ChEBI" id="CHEBI:61977"/>
        <dbReference type="ChEBI" id="CHEBI:456216"/>
        <dbReference type="EC" id="2.7.12.2"/>
    </reaction>
</comment>
<evidence type="ECO:0000256" key="6">
    <source>
        <dbReference type="ARBA" id="ARBA00022840"/>
    </source>
</evidence>
<dbReference type="GO" id="GO:0004672">
    <property type="term" value="F:protein kinase activity"/>
    <property type="evidence" value="ECO:0000318"/>
    <property type="project" value="GO_Central"/>
</dbReference>
<dbReference type="Pfam" id="PF00069">
    <property type="entry name" value="Pkinase"/>
    <property type="match status" value="1"/>
</dbReference>
<keyword evidence="5" id="KW-0418">Kinase</keyword>
<evidence type="ECO:0000256" key="2">
    <source>
        <dbReference type="ARBA" id="ARBA00022553"/>
    </source>
</evidence>
<dbReference type="GO" id="GO:0005524">
    <property type="term" value="F:ATP binding"/>
    <property type="evidence" value="ECO:0007669"/>
    <property type="project" value="UniProtKB-KW"/>
</dbReference>
<comment type="catalytic activity">
    <reaction evidence="10">
        <text>L-tyrosyl-[protein] + ATP = O-phospho-L-tyrosyl-[protein] + ADP + H(+)</text>
        <dbReference type="Rhea" id="RHEA:10596"/>
        <dbReference type="Rhea" id="RHEA-COMP:10136"/>
        <dbReference type="Rhea" id="RHEA-COMP:20101"/>
        <dbReference type="ChEBI" id="CHEBI:15378"/>
        <dbReference type="ChEBI" id="CHEBI:30616"/>
        <dbReference type="ChEBI" id="CHEBI:46858"/>
        <dbReference type="ChEBI" id="CHEBI:61978"/>
        <dbReference type="ChEBI" id="CHEBI:456216"/>
        <dbReference type="EC" id="2.7.12.2"/>
    </reaction>
</comment>